<organism evidence="3 4">
    <name type="scientific">Proteiniclasticum aestuarii</name>
    <dbReference type="NCBI Taxonomy" id="2817862"/>
    <lineage>
        <taxon>Bacteria</taxon>
        <taxon>Bacillati</taxon>
        <taxon>Bacillota</taxon>
        <taxon>Clostridia</taxon>
        <taxon>Eubacteriales</taxon>
        <taxon>Clostridiaceae</taxon>
        <taxon>Proteiniclasticum</taxon>
    </lineage>
</organism>
<dbReference type="Proteomes" id="UP000664218">
    <property type="component" value="Unassembled WGS sequence"/>
</dbReference>
<feature type="domain" description="Glycosyl transferase family 1" evidence="2">
    <location>
        <begin position="198"/>
        <end position="336"/>
    </location>
</feature>
<keyword evidence="1" id="KW-0808">Transferase</keyword>
<dbReference type="EMBL" id="JAFNJU010000002">
    <property type="protein sequence ID" value="MBO1263996.1"/>
    <property type="molecule type" value="Genomic_DNA"/>
</dbReference>
<protein>
    <submittedName>
        <fullName evidence="3">Glycosyltransferase</fullName>
    </submittedName>
</protein>
<evidence type="ECO:0000313" key="4">
    <source>
        <dbReference type="Proteomes" id="UP000664218"/>
    </source>
</evidence>
<accession>A0A939H9L1</accession>
<dbReference type="GO" id="GO:0009103">
    <property type="term" value="P:lipopolysaccharide biosynthetic process"/>
    <property type="evidence" value="ECO:0007669"/>
    <property type="project" value="TreeGrafter"/>
</dbReference>
<dbReference type="PANTHER" id="PTHR46401:SF2">
    <property type="entry name" value="GLYCOSYLTRANSFERASE WBBK-RELATED"/>
    <property type="match status" value="1"/>
</dbReference>
<dbReference type="RefSeq" id="WP_207598519.1">
    <property type="nucleotide sequence ID" value="NZ_JAFNJU010000002.1"/>
</dbReference>
<gene>
    <name evidence="3" type="ORF">J3A84_02930</name>
</gene>
<sequence length="341" mass="39879">MRIMIFDVAADSGGALAVLKQYYEKAKEDIENEYYFVLSIANISNSENIKVMNFPWIKRNWLYRIFFDEFVAPFLVKKNKVDKVISLQNIIIPKVSVYQEVLVHNALPFSDYKFKFICEPLLWTYQNIIRRKIIKSIYKADRIIVQTNWFKNELIQQFNVSDSKILIDHPKVSSLSLETNHNHHNTSNVVSFFYPSSAMSFKNHDVLINAVRILLNNHVSNFRLILTLSGDENKRISNLFQIVLQDKLPIDFVGYLKQDEVYEFYRSTTLIFPSLIETFGLPLIEGKMHNANIIASDLPYARELLDSYEKAVFFDPEDPVQLSNIMEECIQKHSKKEVCRI</sequence>
<dbReference type="Gene3D" id="3.40.50.2000">
    <property type="entry name" value="Glycogen Phosphorylase B"/>
    <property type="match status" value="2"/>
</dbReference>
<evidence type="ECO:0000259" key="2">
    <source>
        <dbReference type="Pfam" id="PF00534"/>
    </source>
</evidence>
<dbReference type="AlphaFoldDB" id="A0A939H9L1"/>
<dbReference type="InterPro" id="IPR001296">
    <property type="entry name" value="Glyco_trans_1"/>
</dbReference>
<dbReference type="Pfam" id="PF00534">
    <property type="entry name" value="Glycos_transf_1"/>
    <property type="match status" value="1"/>
</dbReference>
<dbReference type="PANTHER" id="PTHR46401">
    <property type="entry name" value="GLYCOSYLTRANSFERASE WBBK-RELATED"/>
    <property type="match status" value="1"/>
</dbReference>
<dbReference type="SUPFAM" id="SSF53756">
    <property type="entry name" value="UDP-Glycosyltransferase/glycogen phosphorylase"/>
    <property type="match status" value="1"/>
</dbReference>
<evidence type="ECO:0000256" key="1">
    <source>
        <dbReference type="ARBA" id="ARBA00022679"/>
    </source>
</evidence>
<name>A0A939H9L1_9CLOT</name>
<proteinExistence type="predicted"/>
<dbReference type="GO" id="GO:0016757">
    <property type="term" value="F:glycosyltransferase activity"/>
    <property type="evidence" value="ECO:0007669"/>
    <property type="project" value="InterPro"/>
</dbReference>
<keyword evidence="4" id="KW-1185">Reference proteome</keyword>
<evidence type="ECO:0000313" key="3">
    <source>
        <dbReference type="EMBL" id="MBO1263996.1"/>
    </source>
</evidence>
<reference evidence="3" key="1">
    <citation type="submission" date="2021-03" db="EMBL/GenBank/DDBJ databases">
        <title>Proteiniclasticum marinus sp. nov., isolated from tidal flat sediment.</title>
        <authorList>
            <person name="Namirimu T."/>
            <person name="Yang J.-A."/>
            <person name="Yang S.-H."/>
            <person name="Kim Y.-J."/>
            <person name="Kwon K.K."/>
        </authorList>
    </citation>
    <scope>NUCLEOTIDE SEQUENCE</scope>
    <source>
        <strain evidence="3">SCR006</strain>
    </source>
</reference>
<comment type="caution">
    <text evidence="3">The sequence shown here is derived from an EMBL/GenBank/DDBJ whole genome shotgun (WGS) entry which is preliminary data.</text>
</comment>